<gene>
    <name evidence="2" type="ORF">Asera_47950</name>
</gene>
<sequence>MRRTADLTELTPLVRAATGRRPVAIRRLAGGSKKGVYRVRLDNAGAVVVYLWRPDEDFWPATARRNCGPADPFAHASGCRLFLDAHRRLSALGVGVPEILFRDERRRWVDADAVVVGDLPGPSLETLLRQGPQPATMDALAAALDRMRCCPAPAIGKVGPVDSGVRIDETRCERLVYERALADLADAARREPRLAAAEDRLAATLRTLYERVAPRPLVGLVHGELGGDHVLVRPDGTPVLIDIEGAMYFDPEWEHAFARIRFGAHHPDLVRGPLDEARLRCYTLAEHLSLVAGPLRLLDGDVPNRAAFTAIAEYNLGAALAFDPDRPMSVTRG</sequence>
<accession>A0A810L626</accession>
<dbReference type="KEGG" id="aser:Asera_47950"/>
<keyword evidence="3" id="KW-1185">Reference proteome</keyword>
<name>A0A810L626_9ACTN</name>
<evidence type="ECO:0000313" key="3">
    <source>
        <dbReference type="Proteomes" id="UP000680750"/>
    </source>
</evidence>
<dbReference type="Gene3D" id="3.90.1200.10">
    <property type="match status" value="1"/>
</dbReference>
<feature type="domain" description="Aminoglycoside phosphotransferase" evidence="1">
    <location>
        <begin position="25"/>
        <end position="277"/>
    </location>
</feature>
<dbReference type="AlphaFoldDB" id="A0A810L626"/>
<dbReference type="Proteomes" id="UP000680750">
    <property type="component" value="Chromosome"/>
</dbReference>
<dbReference type="RefSeq" id="WP_035297360.1">
    <property type="nucleotide sequence ID" value="NZ_AP023354.1"/>
</dbReference>
<dbReference type="InterPro" id="IPR002575">
    <property type="entry name" value="Aminoglycoside_PTrfase"/>
</dbReference>
<organism evidence="2 3">
    <name type="scientific">Actinocatenispora sera</name>
    <dbReference type="NCBI Taxonomy" id="390989"/>
    <lineage>
        <taxon>Bacteria</taxon>
        <taxon>Bacillati</taxon>
        <taxon>Actinomycetota</taxon>
        <taxon>Actinomycetes</taxon>
        <taxon>Micromonosporales</taxon>
        <taxon>Micromonosporaceae</taxon>
        <taxon>Actinocatenispora</taxon>
    </lineage>
</organism>
<dbReference type="EMBL" id="AP023354">
    <property type="protein sequence ID" value="BCJ30687.1"/>
    <property type="molecule type" value="Genomic_DNA"/>
</dbReference>
<reference evidence="2" key="1">
    <citation type="submission" date="2020-08" db="EMBL/GenBank/DDBJ databases">
        <title>Whole genome shotgun sequence of Actinocatenispora sera NBRC 101916.</title>
        <authorList>
            <person name="Komaki H."/>
            <person name="Tamura T."/>
        </authorList>
    </citation>
    <scope>NUCLEOTIDE SEQUENCE</scope>
    <source>
        <strain evidence="2">NBRC 101916</strain>
    </source>
</reference>
<proteinExistence type="predicted"/>
<evidence type="ECO:0000313" key="2">
    <source>
        <dbReference type="EMBL" id="BCJ30687.1"/>
    </source>
</evidence>
<dbReference type="Pfam" id="PF01636">
    <property type="entry name" value="APH"/>
    <property type="match status" value="1"/>
</dbReference>
<protein>
    <submittedName>
        <fullName evidence="2">Aminoglycoside phosphotransferase</fullName>
    </submittedName>
</protein>
<evidence type="ECO:0000259" key="1">
    <source>
        <dbReference type="Pfam" id="PF01636"/>
    </source>
</evidence>
<dbReference type="InterPro" id="IPR011009">
    <property type="entry name" value="Kinase-like_dom_sf"/>
</dbReference>
<dbReference type="OrthoDB" id="3328272at2"/>
<dbReference type="SUPFAM" id="SSF56112">
    <property type="entry name" value="Protein kinase-like (PK-like)"/>
    <property type="match status" value="1"/>
</dbReference>